<comment type="similarity">
    <text evidence="3">Belongs to the methyltransferase superfamily. L-isoaspartyl/D-aspartyl protein methyltransferase family.</text>
</comment>
<keyword evidence="5" id="KW-0963">Cytoplasm</keyword>
<evidence type="ECO:0000256" key="4">
    <source>
        <dbReference type="ARBA" id="ARBA00011890"/>
    </source>
</evidence>
<evidence type="ECO:0000256" key="7">
    <source>
        <dbReference type="ARBA" id="ARBA00022679"/>
    </source>
</evidence>
<dbReference type="SUPFAM" id="SSF54695">
    <property type="entry name" value="POZ domain"/>
    <property type="match status" value="1"/>
</dbReference>
<gene>
    <name evidence="11" type="ORF">TSPGSL018_8857</name>
</gene>
<evidence type="ECO:0000313" key="11">
    <source>
        <dbReference type="EMBL" id="JAC81028.1"/>
    </source>
</evidence>
<dbReference type="PANTHER" id="PTHR11579:SF0">
    <property type="entry name" value="PROTEIN-L-ISOASPARTATE(D-ASPARTATE) O-METHYLTRANSFERASE"/>
    <property type="match status" value="1"/>
</dbReference>
<dbReference type="SUPFAM" id="SSF53335">
    <property type="entry name" value="S-adenosyl-L-methionine-dependent methyltransferases"/>
    <property type="match status" value="1"/>
</dbReference>
<dbReference type="CDD" id="cd02440">
    <property type="entry name" value="AdoMet_MTases"/>
    <property type="match status" value="1"/>
</dbReference>
<keyword evidence="8" id="KW-0949">S-adenosyl-L-methionine</keyword>
<keyword evidence="7 11" id="KW-0808">Transferase</keyword>
<name>A0A061S9V0_9CHLO</name>
<evidence type="ECO:0000256" key="9">
    <source>
        <dbReference type="SAM" id="MobiDB-lite"/>
    </source>
</evidence>
<dbReference type="GO" id="GO:0004719">
    <property type="term" value="F:protein-L-isoaspartate (D-aspartate) O-methyltransferase activity"/>
    <property type="evidence" value="ECO:0007669"/>
    <property type="project" value="UniProtKB-EC"/>
</dbReference>
<dbReference type="Pfam" id="PF00651">
    <property type="entry name" value="BTB"/>
    <property type="match status" value="1"/>
</dbReference>
<dbReference type="GO" id="GO:0032259">
    <property type="term" value="P:methylation"/>
    <property type="evidence" value="ECO:0007669"/>
    <property type="project" value="UniProtKB-KW"/>
</dbReference>
<organism evidence="11">
    <name type="scientific">Tetraselmis sp. GSL018</name>
    <dbReference type="NCBI Taxonomy" id="582737"/>
    <lineage>
        <taxon>Eukaryota</taxon>
        <taxon>Viridiplantae</taxon>
        <taxon>Chlorophyta</taxon>
        <taxon>core chlorophytes</taxon>
        <taxon>Chlorodendrophyceae</taxon>
        <taxon>Chlorodendrales</taxon>
        <taxon>Chlorodendraceae</taxon>
        <taxon>Tetraselmis</taxon>
    </lineage>
</organism>
<dbReference type="InterPro" id="IPR000210">
    <property type="entry name" value="BTB/POZ_dom"/>
</dbReference>
<dbReference type="Gene3D" id="3.40.50.150">
    <property type="entry name" value="Vaccinia Virus protein VP39"/>
    <property type="match status" value="1"/>
</dbReference>
<evidence type="ECO:0000256" key="6">
    <source>
        <dbReference type="ARBA" id="ARBA00022603"/>
    </source>
</evidence>
<dbReference type="EC" id="2.1.1.77" evidence="4"/>
<feature type="compositionally biased region" description="Acidic residues" evidence="9">
    <location>
        <begin position="24"/>
        <end position="40"/>
    </location>
</feature>
<dbReference type="EMBL" id="GBEZ01004169">
    <property type="protein sequence ID" value="JAC81028.1"/>
    <property type="molecule type" value="Transcribed_RNA"/>
</dbReference>
<dbReference type="PANTHER" id="PTHR11579">
    <property type="entry name" value="PROTEIN-L-ISOASPARTATE O-METHYLTRANSFERASE"/>
    <property type="match status" value="1"/>
</dbReference>
<comment type="pathway">
    <text evidence="2">Protein modification; protein ubiquitination.</text>
</comment>
<sequence>MDPNDEHVAPAHRIELDTASEDHDSGDEQDGISSEEDQAAEEGRPVDRGDLEGGEAPEIEPQRPEHLEPGDLRGWMRFRHARAIERLNSEQILHAMLGIHVARDNAELVEHLRDTSSLRSEEVAAAFQACPRGSFVPSEYSAQAYVETPIRIEALGFNISAPHMHAMCLERLDLRPGLRVLDVGCGCGAVTAMCAFLVGKTGAVTGVDILPKAVELSRANLANLASSSDEYHQRACDCSILEHNVFLPRATAERYDRIHVGAQCPEEKVPNLLRLLGEEGGVVIVPVDSELRAITKHTDGRLTTEALAQVRFGDIVVPSDAKLVLETLKMQRAAECEVPSVCASASAAAPSGEHTGSDCFLVGDGWRVPSRKSLLRECSQHFQARFDSGMRDADADELHVPEHIRRETIEAFQHFAQHGEIPCGLSAEEVSELAQAAVFFNSQALSLLCEDNLVRKLRSCAKGAEELAVRLLILSDEIGLAHLRNVVLDWIVDNYAAVSNSYDFKILSGRQVSLVAERACCLYSRAVSLLEESVDGHMHDKEV</sequence>
<evidence type="ECO:0000256" key="5">
    <source>
        <dbReference type="ARBA" id="ARBA00022490"/>
    </source>
</evidence>
<evidence type="ECO:0000256" key="3">
    <source>
        <dbReference type="ARBA" id="ARBA00005369"/>
    </source>
</evidence>
<feature type="compositionally biased region" description="Basic and acidic residues" evidence="9">
    <location>
        <begin position="1"/>
        <end position="23"/>
    </location>
</feature>
<protein>
    <recommendedName>
        <fullName evidence="4">protein-L-isoaspartate(D-aspartate) O-methyltransferase</fullName>
        <ecNumber evidence="4">2.1.1.77</ecNumber>
    </recommendedName>
</protein>
<evidence type="ECO:0000256" key="2">
    <source>
        <dbReference type="ARBA" id="ARBA00004906"/>
    </source>
</evidence>
<evidence type="ECO:0000256" key="1">
    <source>
        <dbReference type="ARBA" id="ARBA00004496"/>
    </source>
</evidence>
<evidence type="ECO:0000256" key="8">
    <source>
        <dbReference type="ARBA" id="ARBA00022691"/>
    </source>
</evidence>
<reference evidence="11" key="1">
    <citation type="submission" date="2014-05" db="EMBL/GenBank/DDBJ databases">
        <title>The transcriptome of the halophilic microalga Tetraselmis sp. GSL018 isolated from the Great Salt Lake, Utah.</title>
        <authorList>
            <person name="Jinkerson R.E."/>
            <person name="D'Adamo S."/>
            <person name="Posewitz M.C."/>
        </authorList>
    </citation>
    <scope>NUCLEOTIDE SEQUENCE</scope>
    <source>
        <strain evidence="11">GSL018</strain>
    </source>
</reference>
<dbReference type="InterPro" id="IPR011333">
    <property type="entry name" value="SKP1/BTB/POZ_sf"/>
</dbReference>
<dbReference type="SMART" id="SM00225">
    <property type="entry name" value="BTB"/>
    <property type="match status" value="1"/>
</dbReference>
<dbReference type="InterPro" id="IPR000682">
    <property type="entry name" value="PCMT"/>
</dbReference>
<dbReference type="Gene3D" id="3.30.710.10">
    <property type="entry name" value="Potassium Channel Kv1.1, Chain A"/>
    <property type="match status" value="1"/>
</dbReference>
<dbReference type="AlphaFoldDB" id="A0A061S9V0"/>
<evidence type="ECO:0000259" key="10">
    <source>
        <dbReference type="SMART" id="SM00225"/>
    </source>
</evidence>
<proteinExistence type="inferred from homology"/>
<dbReference type="InterPro" id="IPR029063">
    <property type="entry name" value="SAM-dependent_MTases_sf"/>
</dbReference>
<comment type="subcellular location">
    <subcellularLocation>
        <location evidence="1">Cytoplasm</location>
    </subcellularLocation>
</comment>
<accession>A0A061S9V0</accession>
<feature type="compositionally biased region" description="Basic and acidic residues" evidence="9">
    <location>
        <begin position="60"/>
        <end position="70"/>
    </location>
</feature>
<dbReference type="GO" id="GO:0005737">
    <property type="term" value="C:cytoplasm"/>
    <property type="evidence" value="ECO:0007669"/>
    <property type="project" value="UniProtKB-SubCell"/>
</dbReference>
<feature type="region of interest" description="Disordered" evidence="9">
    <location>
        <begin position="1"/>
        <end position="70"/>
    </location>
</feature>
<feature type="compositionally biased region" description="Basic and acidic residues" evidence="9">
    <location>
        <begin position="41"/>
        <end position="51"/>
    </location>
</feature>
<feature type="domain" description="BTB" evidence="10">
    <location>
        <begin position="357"/>
        <end position="457"/>
    </location>
</feature>
<dbReference type="Pfam" id="PF01135">
    <property type="entry name" value="PCMT"/>
    <property type="match status" value="1"/>
</dbReference>
<keyword evidence="6 11" id="KW-0489">Methyltransferase</keyword>